<feature type="compositionally biased region" description="Acidic residues" evidence="2">
    <location>
        <begin position="676"/>
        <end position="699"/>
    </location>
</feature>
<feature type="region of interest" description="Disordered" evidence="2">
    <location>
        <begin position="907"/>
        <end position="940"/>
    </location>
</feature>
<sequence>MDKVSVVAQAAMKPPGPRVHGVEDAKGSRFWALGTDSEFGDASSVESLDTSEFIMQAHEVGFTIPQLVSAERELEACSDTDQQKVPSLAKEIVDAMVRRRNEMRPWQGPLPAPRISPPRTLGDALATAKVCVGSTMAHVFPPKFSTPARCSPAPELVLPSRSASSVDLGRDLGKKLSSNFERGLSQEPNTAMGPSPSKCPKKMWLSSSVPYRPTAGLAALFSRTGTQTRNPRAPHSAASCKFATSYAAVASTAMENSGPNQGAQRGGHGNRGRGRGNGQSSFFGRGGFQQQQPTFHPGYGGSFDGRGRGRFNSSRFGGRSFGGRHRGGFAGRSGRGARGGDADAQLGQNLVGRTGGMGTLSADQAAQAAALLQQAFVTMQGGTSSQKQSENAMATECNQILGKVDQATSLSKDSQGADKPESSMHGAMKGSGKPPYCYRCYTKGHKMEDCSTKLYCDICDCNEHAMERCPIYRSVQPDTKKANAFAIPCGYAVEGLGFYYINSPESFKSKVESKTAVIRVSGGSLTAANVTSEMERLFPGGWRWIVEETGANTFRAVFPSRAEMQRMVEWGVLHTKFTGVTLRFEESVGGDKVKFAMPKVWVQFTGLPKELREFVTIWAIGSILGMSKAVDMKFTRKHDICRLQVLVLDPNIIPQFVDVVIGDYLYGLQFRVEENIDEENPEPMDMDFGFDDNGGDVDAGDLTKRDHTPVDSDKNKQAKNSSTQPGSNKGTPSSQHTVTRPTTMATAGTVLLAEDKAFVDPVQLAAIPEALVSELRRSKRVATTSDGEVLQQATRLRADKDNTVQSSKGDICEPSSFSSLPDEFIHSSFSSIGVSLGYDDTSISKSILELKELEGKMMHESRSKDWKSVLLDKEEKNLAEEEEIDKFILNHLCGEIMDEVMDANSDPNDLTVPLFKTKHPDCKRKKAKKTTDPKQPNLFK</sequence>
<dbReference type="InterPro" id="IPR001878">
    <property type="entry name" value="Znf_CCHC"/>
</dbReference>
<feature type="compositionally biased region" description="Gly residues" evidence="2">
    <location>
        <begin position="328"/>
        <end position="339"/>
    </location>
</feature>
<gene>
    <name evidence="4" type="ORF">PVAP13_8NG205801</name>
</gene>
<dbReference type="PROSITE" id="PS50158">
    <property type="entry name" value="ZF_CCHC"/>
    <property type="match status" value="1"/>
</dbReference>
<comment type="caution">
    <text evidence="4">The sequence shown here is derived from an EMBL/GenBank/DDBJ whole genome shotgun (WGS) entry which is preliminary data.</text>
</comment>
<keyword evidence="5" id="KW-1185">Reference proteome</keyword>
<feature type="compositionally biased region" description="Polar residues" evidence="2">
    <location>
        <begin position="718"/>
        <end position="740"/>
    </location>
</feature>
<feature type="region of interest" description="Disordered" evidence="2">
    <location>
        <begin position="676"/>
        <end position="740"/>
    </location>
</feature>
<keyword evidence="1" id="KW-0479">Metal-binding</keyword>
<feature type="compositionally biased region" description="Basic and acidic residues" evidence="2">
    <location>
        <begin position="701"/>
        <end position="716"/>
    </location>
</feature>
<keyword evidence="1" id="KW-0862">Zinc</keyword>
<proteinExistence type="predicted"/>
<evidence type="ECO:0000259" key="3">
    <source>
        <dbReference type="PROSITE" id="PS50158"/>
    </source>
</evidence>
<keyword evidence="1" id="KW-0863">Zinc-finger</keyword>
<feature type="region of interest" description="Disordered" evidence="2">
    <location>
        <begin position="408"/>
        <end position="431"/>
    </location>
</feature>
<protein>
    <recommendedName>
        <fullName evidence="3">CCHC-type domain-containing protein</fullName>
    </recommendedName>
</protein>
<dbReference type="EMBL" id="CM029052">
    <property type="protein sequence ID" value="KAG2556244.1"/>
    <property type="molecule type" value="Genomic_DNA"/>
</dbReference>
<evidence type="ECO:0000256" key="2">
    <source>
        <dbReference type="SAM" id="MobiDB-lite"/>
    </source>
</evidence>
<evidence type="ECO:0000313" key="5">
    <source>
        <dbReference type="Proteomes" id="UP000823388"/>
    </source>
</evidence>
<feature type="compositionally biased region" description="Low complexity" evidence="2">
    <location>
        <begin position="278"/>
        <end position="292"/>
    </location>
</feature>
<feature type="region of interest" description="Disordered" evidence="2">
    <location>
        <begin position="179"/>
        <end position="205"/>
    </location>
</feature>
<dbReference type="AlphaFoldDB" id="A0A8T0PCJ0"/>
<reference evidence="4" key="1">
    <citation type="submission" date="2020-05" db="EMBL/GenBank/DDBJ databases">
        <title>WGS assembly of Panicum virgatum.</title>
        <authorList>
            <person name="Lovell J.T."/>
            <person name="Jenkins J."/>
            <person name="Shu S."/>
            <person name="Juenger T.E."/>
            <person name="Schmutz J."/>
        </authorList>
    </citation>
    <scope>NUCLEOTIDE SEQUENCE</scope>
    <source>
        <strain evidence="4">AP13</strain>
    </source>
</reference>
<accession>A0A8T0PCJ0</accession>
<name>A0A8T0PCJ0_PANVG</name>
<feature type="region of interest" description="Disordered" evidence="2">
    <location>
        <begin position="253"/>
        <end position="348"/>
    </location>
</feature>
<dbReference type="GO" id="GO:0003676">
    <property type="term" value="F:nucleic acid binding"/>
    <property type="evidence" value="ECO:0007669"/>
    <property type="project" value="InterPro"/>
</dbReference>
<dbReference type="PANTHER" id="PTHR33170:SF41">
    <property type="entry name" value="CCHC-TYPE DOMAIN-CONTAINING PROTEIN"/>
    <property type="match status" value="1"/>
</dbReference>
<organism evidence="4 5">
    <name type="scientific">Panicum virgatum</name>
    <name type="common">Blackwell switchgrass</name>
    <dbReference type="NCBI Taxonomy" id="38727"/>
    <lineage>
        <taxon>Eukaryota</taxon>
        <taxon>Viridiplantae</taxon>
        <taxon>Streptophyta</taxon>
        <taxon>Embryophyta</taxon>
        <taxon>Tracheophyta</taxon>
        <taxon>Spermatophyta</taxon>
        <taxon>Magnoliopsida</taxon>
        <taxon>Liliopsida</taxon>
        <taxon>Poales</taxon>
        <taxon>Poaceae</taxon>
        <taxon>PACMAD clade</taxon>
        <taxon>Panicoideae</taxon>
        <taxon>Panicodae</taxon>
        <taxon>Paniceae</taxon>
        <taxon>Panicinae</taxon>
        <taxon>Panicum</taxon>
        <taxon>Panicum sect. Hiantes</taxon>
    </lineage>
</organism>
<evidence type="ECO:0000256" key="1">
    <source>
        <dbReference type="PROSITE-ProRule" id="PRU00047"/>
    </source>
</evidence>
<dbReference type="PANTHER" id="PTHR33170">
    <property type="entry name" value="DUF4283 DOMAIN-CONTAINING PROTEIN-RELATED"/>
    <property type="match status" value="1"/>
</dbReference>
<evidence type="ECO:0000313" key="4">
    <source>
        <dbReference type="EMBL" id="KAG2556244.1"/>
    </source>
</evidence>
<dbReference type="Proteomes" id="UP000823388">
    <property type="component" value="Chromosome 8N"/>
</dbReference>
<feature type="domain" description="CCHC-type" evidence="3">
    <location>
        <begin position="437"/>
        <end position="450"/>
    </location>
</feature>
<dbReference type="GO" id="GO:0008270">
    <property type="term" value="F:zinc ion binding"/>
    <property type="evidence" value="ECO:0007669"/>
    <property type="project" value="UniProtKB-KW"/>
</dbReference>